<proteinExistence type="predicted"/>
<accession>A0ABT0WIX6</accession>
<protein>
    <submittedName>
        <fullName evidence="1">Uncharacterized protein</fullName>
    </submittedName>
</protein>
<sequence>MGCQNLPQAVFPSIRIALPQADCAFVGQCDMSWDGTATYLLPRWTNSVIVWLNWIDVHSLAQSVRNIVFL</sequence>
<name>A0ABT0WIX6_9BACI</name>
<reference evidence="1 2" key="1">
    <citation type="submission" date="2022-06" db="EMBL/GenBank/DDBJ databases">
        <authorList>
            <person name="Jeon C.O."/>
        </authorList>
    </citation>
    <scope>NUCLEOTIDE SEQUENCE [LARGE SCALE GENOMIC DNA]</scope>
    <source>
        <strain evidence="1 2">KCTC 13943</strain>
    </source>
</reference>
<evidence type="ECO:0000313" key="1">
    <source>
        <dbReference type="EMBL" id="MCM2536188.1"/>
    </source>
</evidence>
<dbReference type="Proteomes" id="UP001523262">
    <property type="component" value="Unassembled WGS sequence"/>
</dbReference>
<gene>
    <name evidence="1" type="ORF">NDK43_32830</name>
</gene>
<keyword evidence="2" id="KW-1185">Reference proteome</keyword>
<organism evidence="1 2">
    <name type="scientific">Neobacillus pocheonensis</name>
    <dbReference type="NCBI Taxonomy" id="363869"/>
    <lineage>
        <taxon>Bacteria</taxon>
        <taxon>Bacillati</taxon>
        <taxon>Bacillota</taxon>
        <taxon>Bacilli</taxon>
        <taxon>Bacillales</taxon>
        <taxon>Bacillaceae</taxon>
        <taxon>Neobacillus</taxon>
    </lineage>
</organism>
<dbReference type="EMBL" id="JAMQCR010000004">
    <property type="protein sequence ID" value="MCM2536188.1"/>
    <property type="molecule type" value="Genomic_DNA"/>
</dbReference>
<comment type="caution">
    <text evidence="1">The sequence shown here is derived from an EMBL/GenBank/DDBJ whole genome shotgun (WGS) entry which is preliminary data.</text>
</comment>
<evidence type="ECO:0000313" key="2">
    <source>
        <dbReference type="Proteomes" id="UP001523262"/>
    </source>
</evidence>